<dbReference type="Gene3D" id="3.40.630.190">
    <property type="entry name" value="LCP protein"/>
    <property type="match status" value="1"/>
</dbReference>
<dbReference type="PANTHER" id="PTHR33392">
    <property type="entry name" value="POLYISOPRENYL-TEICHOIC ACID--PEPTIDOGLYCAN TEICHOIC ACID TRANSFERASE TAGU"/>
    <property type="match status" value="1"/>
</dbReference>
<feature type="domain" description="LytR/CpsA/Psr regulator C-terminal" evidence="5">
    <location>
        <begin position="477"/>
        <end position="567"/>
    </location>
</feature>
<accession>A0ABY4MFA7</accession>
<dbReference type="Pfam" id="PF13399">
    <property type="entry name" value="LytR_C"/>
    <property type="match status" value="1"/>
</dbReference>
<evidence type="ECO:0000313" key="6">
    <source>
        <dbReference type="EMBL" id="UQA95095.1"/>
    </source>
</evidence>
<feature type="compositionally biased region" description="Basic residues" evidence="2">
    <location>
        <begin position="120"/>
        <end position="132"/>
    </location>
</feature>
<evidence type="ECO:0000256" key="3">
    <source>
        <dbReference type="SAM" id="Phobius"/>
    </source>
</evidence>
<dbReference type="NCBIfam" id="TIGR00350">
    <property type="entry name" value="lytR_cpsA_psr"/>
    <property type="match status" value="1"/>
</dbReference>
<reference evidence="6" key="1">
    <citation type="submission" date="2021-10" db="EMBL/GenBank/DDBJ databases">
        <title>Streptomyces nigrumlapis sp.nov.,an antimicrobial producing actinobacterium isolated from Black Gobi rocks.</title>
        <authorList>
            <person name="Wen Y."/>
            <person name="Zhang W."/>
            <person name="Liu X.G."/>
        </authorList>
    </citation>
    <scope>NUCLEOTIDE SEQUENCE</scope>
    <source>
        <strain evidence="6">ST13-2-2</strain>
    </source>
</reference>
<feature type="transmembrane region" description="Helical" evidence="3">
    <location>
        <begin position="134"/>
        <end position="157"/>
    </location>
</feature>
<feature type="region of interest" description="Disordered" evidence="2">
    <location>
        <begin position="243"/>
        <end position="270"/>
    </location>
</feature>
<dbReference type="EMBL" id="CP086322">
    <property type="protein sequence ID" value="UQA95095.1"/>
    <property type="molecule type" value="Genomic_DNA"/>
</dbReference>
<keyword evidence="3" id="KW-0812">Transmembrane</keyword>
<organism evidence="6 7">
    <name type="scientific">Streptomyces halobius</name>
    <dbReference type="NCBI Taxonomy" id="2879846"/>
    <lineage>
        <taxon>Bacteria</taxon>
        <taxon>Bacillati</taxon>
        <taxon>Actinomycetota</taxon>
        <taxon>Actinomycetes</taxon>
        <taxon>Kitasatosporales</taxon>
        <taxon>Streptomycetaceae</taxon>
        <taxon>Streptomyces</taxon>
    </lineage>
</organism>
<evidence type="ECO:0000313" key="7">
    <source>
        <dbReference type="Proteomes" id="UP000830115"/>
    </source>
</evidence>
<gene>
    <name evidence="6" type="ORF">K9S39_27445</name>
</gene>
<feature type="compositionally biased region" description="Low complexity" evidence="2">
    <location>
        <begin position="61"/>
        <end position="72"/>
    </location>
</feature>
<feature type="region of interest" description="Disordered" evidence="2">
    <location>
        <begin position="564"/>
        <end position="597"/>
    </location>
</feature>
<feature type="compositionally biased region" description="Low complexity" evidence="2">
    <location>
        <begin position="90"/>
        <end position="101"/>
    </location>
</feature>
<sequence>MDAQGRGRAGDNVDPADQWVFDPDTGNYELRLDPAGQAVARPSPRTGSRSRRAQAQPTGRTTSTASASSGGDTDTRPLPTQRGRRREAVAEGAGERPTGGRASRRAAERAAMGSAAGPVSRRKRKPKKSGKKKALYWTAGTLGFVLVAAGGGVFYLYQELNGNISKVDVGEEHPAVTDGPVNLLIIGTDARSGKGNQGYGDAGSVGHADTTILMHVSEDRSNATALSIPRDLITDIPDCPTKQADGSEKTIPGQQGARFNTSLGQEGRDPGCTWRTVEKLTGLKINHFMMADFNAVKELSEAVDGVEVCTAKPINDPKSHLKLSAGRHIVKGEQALAFVRTRHAVGFGSDLDRIKMQQQFLGSLIRKLKSDAFSSPSKLLSVSQAATKALTVDTGIGSAKKLLAFGNDLKKVDIDKITFATVPVLDNPRDPATVILNKASAEPLFRMVQADHPLVKGKKSKGKKKGAPVKKAPPELVRVDVSNGSGQIGAAQETVDWLQNVKAAKLSTNAGNAPSKAATTRLEYAPNQADQAATLAEWMGLPKSALKKSSQDAGDRVPMKLILGKDFTTPGTPIEAPTETPDDVQNVNAGDKNICAK</sequence>
<dbReference type="Gene3D" id="3.30.70.2390">
    <property type="match status" value="1"/>
</dbReference>
<comment type="similarity">
    <text evidence="1">Belongs to the LytR/CpsA/Psr (LCP) family.</text>
</comment>
<keyword evidence="7" id="KW-1185">Reference proteome</keyword>
<proteinExistence type="inferred from homology"/>
<keyword evidence="3" id="KW-1133">Transmembrane helix</keyword>
<dbReference type="RefSeq" id="WP_248865950.1">
    <property type="nucleotide sequence ID" value="NZ_CP086322.1"/>
</dbReference>
<keyword evidence="3" id="KW-0472">Membrane</keyword>
<feature type="compositionally biased region" description="Low complexity" evidence="2">
    <location>
        <begin position="109"/>
        <end position="119"/>
    </location>
</feature>
<evidence type="ECO:0000259" key="5">
    <source>
        <dbReference type="Pfam" id="PF13399"/>
    </source>
</evidence>
<feature type="region of interest" description="Disordered" evidence="2">
    <location>
        <begin position="1"/>
        <end position="132"/>
    </location>
</feature>
<dbReference type="PANTHER" id="PTHR33392:SF6">
    <property type="entry name" value="POLYISOPRENYL-TEICHOIC ACID--PEPTIDOGLYCAN TEICHOIC ACID TRANSFERASE TAGU"/>
    <property type="match status" value="1"/>
</dbReference>
<evidence type="ECO:0000256" key="1">
    <source>
        <dbReference type="ARBA" id="ARBA00006068"/>
    </source>
</evidence>
<dbReference type="Pfam" id="PF03816">
    <property type="entry name" value="LytR_cpsA_psr"/>
    <property type="match status" value="1"/>
</dbReference>
<dbReference type="InterPro" id="IPR027381">
    <property type="entry name" value="LytR/CpsA/Psr_C"/>
</dbReference>
<evidence type="ECO:0000259" key="4">
    <source>
        <dbReference type="Pfam" id="PF03816"/>
    </source>
</evidence>
<dbReference type="InterPro" id="IPR050922">
    <property type="entry name" value="LytR/CpsA/Psr_CW_biosynth"/>
</dbReference>
<dbReference type="InterPro" id="IPR004474">
    <property type="entry name" value="LytR_CpsA_psr"/>
</dbReference>
<evidence type="ECO:0000256" key="2">
    <source>
        <dbReference type="SAM" id="MobiDB-lite"/>
    </source>
</evidence>
<dbReference type="Proteomes" id="UP000830115">
    <property type="component" value="Chromosome"/>
</dbReference>
<protein>
    <submittedName>
        <fullName evidence="6">LCP family protein</fullName>
    </submittedName>
</protein>
<name>A0ABY4MFA7_9ACTN</name>
<feature type="domain" description="Cell envelope-related transcriptional attenuator" evidence="4">
    <location>
        <begin position="207"/>
        <end position="369"/>
    </location>
</feature>